<dbReference type="InterPro" id="IPR009296">
    <property type="entry name" value="DUF951"/>
</dbReference>
<evidence type="ECO:0000313" key="2">
    <source>
        <dbReference type="Proteomes" id="UP001321861"/>
    </source>
</evidence>
<dbReference type="AlphaFoldDB" id="A0AAU9DKC8"/>
<keyword evidence="2" id="KW-1185">Reference proteome</keyword>
<dbReference type="EMBL" id="AP026802">
    <property type="protein sequence ID" value="BDR58996.1"/>
    <property type="molecule type" value="Genomic_DNA"/>
</dbReference>
<dbReference type="Proteomes" id="UP001321861">
    <property type="component" value="Chromosome"/>
</dbReference>
<dbReference type="PANTHER" id="PTHR38455">
    <property type="entry name" value="HYPOTHETICAL CYTOSOLIC PROTEIN"/>
    <property type="match status" value="1"/>
</dbReference>
<evidence type="ECO:0000313" key="1">
    <source>
        <dbReference type="EMBL" id="BDR58996.1"/>
    </source>
</evidence>
<evidence type="ECO:0008006" key="3">
    <source>
        <dbReference type="Google" id="ProtNLM"/>
    </source>
</evidence>
<dbReference type="KEGG" id="xap:XA3_14370"/>
<dbReference type="PANTHER" id="PTHR38455:SF1">
    <property type="entry name" value="DUF951 DOMAIN-CONTAINING PROTEIN"/>
    <property type="match status" value="1"/>
</dbReference>
<protein>
    <recommendedName>
        <fullName evidence="3">DUF951 domain-containing protein</fullName>
    </recommendedName>
</protein>
<gene>
    <name evidence="1" type="ORF">XA3_14370</name>
</gene>
<name>A0AAU9DKC8_9LACO</name>
<reference evidence="1 2" key="1">
    <citation type="journal article" date="2023" name="Microbiol. Spectr.">
        <title>Symbiosis of Carpenter Bees with Uncharacterized Lactic Acid Bacteria Showing NAD Auxotrophy.</title>
        <authorList>
            <person name="Kawasaki S."/>
            <person name="Ozawa K."/>
            <person name="Mori T."/>
            <person name="Yamamoto A."/>
            <person name="Ito M."/>
            <person name="Ohkuma M."/>
            <person name="Sakamoto M."/>
            <person name="Matsutani M."/>
        </authorList>
    </citation>
    <scope>NUCLEOTIDE SEQUENCE [LARGE SCALE GENOMIC DNA]</scope>
    <source>
        <strain evidence="1 2">XA3</strain>
    </source>
</reference>
<accession>A0AAU9DKC8</accession>
<dbReference type="RefSeq" id="WP_317634812.1">
    <property type="nucleotide sequence ID" value="NZ_AP026802.1"/>
</dbReference>
<proteinExistence type="predicted"/>
<organism evidence="1 2">
    <name type="scientific">Xylocopilactobacillus apicola</name>
    <dbReference type="NCBI Taxonomy" id="2932184"/>
    <lineage>
        <taxon>Bacteria</taxon>
        <taxon>Bacillati</taxon>
        <taxon>Bacillota</taxon>
        <taxon>Bacilli</taxon>
        <taxon>Lactobacillales</taxon>
        <taxon>Lactobacillaceae</taxon>
        <taxon>Xylocopilactobacillus</taxon>
    </lineage>
</organism>
<dbReference type="Pfam" id="PF06107">
    <property type="entry name" value="DUF951"/>
    <property type="match status" value="1"/>
</dbReference>
<sequence>MEIWLNDQVVMKKPHACGKNHWQIVRVGADIGIICLACQHKIVLPRADFLKKCKKIEHTPESTDGSGRVIIDRLGDK</sequence>